<organism evidence="7 8">
    <name type="scientific">Brevifollis gellanilyticus</name>
    <dbReference type="NCBI Taxonomy" id="748831"/>
    <lineage>
        <taxon>Bacteria</taxon>
        <taxon>Pseudomonadati</taxon>
        <taxon>Verrucomicrobiota</taxon>
        <taxon>Verrucomicrobiia</taxon>
        <taxon>Verrucomicrobiales</taxon>
        <taxon>Verrucomicrobiaceae</taxon>
    </lineage>
</organism>
<dbReference type="PANTHER" id="PTHR42852:SF6">
    <property type="entry name" value="THIOL:DISULFIDE INTERCHANGE PROTEIN DSBE"/>
    <property type="match status" value="1"/>
</dbReference>
<evidence type="ECO:0000256" key="1">
    <source>
        <dbReference type="ARBA" id="ARBA00004196"/>
    </source>
</evidence>
<evidence type="ECO:0000259" key="6">
    <source>
        <dbReference type="PROSITE" id="PS51352"/>
    </source>
</evidence>
<name>A0A512M9X6_9BACT</name>
<keyword evidence="4" id="KW-0676">Redox-active center</keyword>
<feature type="region of interest" description="Disordered" evidence="5">
    <location>
        <begin position="417"/>
        <end position="437"/>
    </location>
</feature>
<dbReference type="GO" id="GO:0030313">
    <property type="term" value="C:cell envelope"/>
    <property type="evidence" value="ECO:0007669"/>
    <property type="project" value="UniProtKB-SubCell"/>
</dbReference>
<dbReference type="Pfam" id="PF00578">
    <property type="entry name" value="AhpC-TSA"/>
    <property type="match status" value="1"/>
</dbReference>
<sequence length="705" mass="76328">MKTILTTFCLVVPALLSAEDIQLDWQSQGFSSKMGYYKPIRAALSTEKPANVTRLPEDLSSPQFGNLPFGPQDQEKKVVLLIDTASSGEQRLWVDANHNGDLTDDPACEWTARRSGSGDQPLTTYSGKAQVRLPAGEQPRDYTLQMYRFDPNDPKRPSLKNTLLYYRDFGLSGKAQIGEKTYSAVMTDDSARGLFSGPGSDAVIGLDLNDDGKFDSRSERFSVNEPFNIGGTTYEIAGLKPEGGAFQIVKSDKVVAEKAVPKAMKSGVQVSDFEDKTTTGKPVKFPQDYKGRIVMLDFWATWCGPCIAELPNLTKVYEEFHGKGFDVLGVSLDDERTLPKLAKFTEDKGMVWPQIADGQGWDARLVQMYGVRGIPACFLVDGNTGNLIAAENELRGARLRETVERAIASLGKAAPAPHEIPKKTAKTAAPEKPEPESPLVTKAREMTSQGKLPKAAAFLDALKTPTPAKITPAKPSTETLTGRQIAARAQAAHVRVGWLYQCTKCSRWHTTLAGGYAISNDAVVTAHHVMDAPPNMKDGHGHPVIVRGEDEILPDLTVIAANPDDDVVILRTGVSDLKPLAILDDVQVGDSVFCLSDPRGVRDYFSTGIVNRAFDLDPATSNGRKGRRLHVSTDWAQGSSGSAVLDAQGNAIGHVSRIRALPGAKPDAESDAPTAMNLHEAIPASSVLKLLLKLEAKTPAQVETR</sequence>
<dbReference type="InterPro" id="IPR036249">
    <property type="entry name" value="Thioredoxin-like_sf"/>
</dbReference>
<comment type="subcellular location">
    <subcellularLocation>
        <location evidence="1">Cell envelope</location>
    </subcellularLocation>
</comment>
<dbReference type="InterPro" id="IPR050553">
    <property type="entry name" value="Thioredoxin_ResA/DsbE_sf"/>
</dbReference>
<gene>
    <name evidence="7" type="ORF">BGE01nite_24220</name>
</gene>
<evidence type="ECO:0000313" key="8">
    <source>
        <dbReference type="Proteomes" id="UP000321577"/>
    </source>
</evidence>
<dbReference type="CDD" id="cd02966">
    <property type="entry name" value="TlpA_like_family"/>
    <property type="match status" value="1"/>
</dbReference>
<dbReference type="OrthoDB" id="195844at2"/>
<reference evidence="7 8" key="1">
    <citation type="submission" date="2019-07" db="EMBL/GenBank/DDBJ databases">
        <title>Whole genome shotgun sequence of Brevifollis gellanilyticus NBRC 108608.</title>
        <authorList>
            <person name="Hosoyama A."/>
            <person name="Uohara A."/>
            <person name="Ohji S."/>
            <person name="Ichikawa N."/>
        </authorList>
    </citation>
    <scope>NUCLEOTIDE SEQUENCE [LARGE SCALE GENOMIC DNA]</scope>
    <source>
        <strain evidence="7 8">NBRC 108608</strain>
    </source>
</reference>
<dbReference type="InterPro" id="IPR013766">
    <property type="entry name" value="Thioredoxin_domain"/>
</dbReference>
<comment type="caution">
    <text evidence="7">The sequence shown here is derived from an EMBL/GenBank/DDBJ whole genome shotgun (WGS) entry which is preliminary data.</text>
</comment>
<dbReference type="EMBL" id="BKAG01000015">
    <property type="protein sequence ID" value="GEP43131.1"/>
    <property type="molecule type" value="Genomic_DNA"/>
</dbReference>
<protein>
    <recommendedName>
        <fullName evidence="6">Thioredoxin domain-containing protein</fullName>
    </recommendedName>
</protein>
<keyword evidence="2" id="KW-0201">Cytochrome c-type biogenesis</keyword>
<dbReference type="PANTHER" id="PTHR42852">
    <property type="entry name" value="THIOL:DISULFIDE INTERCHANGE PROTEIN DSBE"/>
    <property type="match status" value="1"/>
</dbReference>
<feature type="domain" description="Thioredoxin" evidence="6">
    <location>
        <begin position="264"/>
        <end position="412"/>
    </location>
</feature>
<dbReference type="Gene3D" id="2.40.10.120">
    <property type="match status" value="1"/>
</dbReference>
<dbReference type="SUPFAM" id="SSF52833">
    <property type="entry name" value="Thioredoxin-like"/>
    <property type="match status" value="1"/>
</dbReference>
<keyword evidence="3" id="KW-1015">Disulfide bond</keyword>
<dbReference type="InterPro" id="IPR009003">
    <property type="entry name" value="Peptidase_S1_PA"/>
</dbReference>
<evidence type="ECO:0000313" key="7">
    <source>
        <dbReference type="EMBL" id="GEP43131.1"/>
    </source>
</evidence>
<evidence type="ECO:0000256" key="5">
    <source>
        <dbReference type="SAM" id="MobiDB-lite"/>
    </source>
</evidence>
<dbReference type="AlphaFoldDB" id="A0A512M9X6"/>
<dbReference type="GO" id="GO:0016491">
    <property type="term" value="F:oxidoreductase activity"/>
    <property type="evidence" value="ECO:0007669"/>
    <property type="project" value="InterPro"/>
</dbReference>
<keyword evidence="8" id="KW-1185">Reference proteome</keyword>
<dbReference type="Proteomes" id="UP000321577">
    <property type="component" value="Unassembled WGS sequence"/>
</dbReference>
<proteinExistence type="predicted"/>
<evidence type="ECO:0000256" key="2">
    <source>
        <dbReference type="ARBA" id="ARBA00022748"/>
    </source>
</evidence>
<dbReference type="GO" id="GO:0017004">
    <property type="term" value="P:cytochrome complex assembly"/>
    <property type="evidence" value="ECO:0007669"/>
    <property type="project" value="UniProtKB-KW"/>
</dbReference>
<dbReference type="InterPro" id="IPR000866">
    <property type="entry name" value="AhpC/TSA"/>
</dbReference>
<dbReference type="Gene3D" id="3.40.30.10">
    <property type="entry name" value="Glutaredoxin"/>
    <property type="match status" value="1"/>
</dbReference>
<dbReference type="Pfam" id="PF13365">
    <property type="entry name" value="Trypsin_2"/>
    <property type="match status" value="1"/>
</dbReference>
<accession>A0A512M9X6</accession>
<dbReference type="RefSeq" id="WP_146850713.1">
    <property type="nucleotide sequence ID" value="NZ_BKAG01000015.1"/>
</dbReference>
<dbReference type="SUPFAM" id="SSF50494">
    <property type="entry name" value="Trypsin-like serine proteases"/>
    <property type="match status" value="1"/>
</dbReference>
<dbReference type="PROSITE" id="PS51352">
    <property type="entry name" value="THIOREDOXIN_2"/>
    <property type="match status" value="1"/>
</dbReference>
<dbReference type="GO" id="GO:0016209">
    <property type="term" value="F:antioxidant activity"/>
    <property type="evidence" value="ECO:0007669"/>
    <property type="project" value="InterPro"/>
</dbReference>
<evidence type="ECO:0000256" key="4">
    <source>
        <dbReference type="ARBA" id="ARBA00023284"/>
    </source>
</evidence>
<evidence type="ECO:0000256" key="3">
    <source>
        <dbReference type="ARBA" id="ARBA00023157"/>
    </source>
</evidence>